<keyword evidence="22" id="KW-0812">Transmembrane</keyword>
<sequence length="596" mass="66902">MNSTHAITAHRLLPTSLLLALLLLLSVPASAEPVVLQLKWKHQFQFAGFYMAKEKGYYRDAGLDVEIRQLEPDTDITHGLNNGDYNYLVTDPGILKDAAAGAPVRILAAIFQHSPLALMTLERPDIHKLADLRGKRIMMLPGMSAHIDAALAIAGVGAGDFIRLRNSLDLNDLIDGRTDAFSVYISDQPYQLELKGIHYQLFLPADYGIDFYGDILVTSNDEVLHHAERAQTFTDASMRGWQYALDHIDETIDVIEQKYNPQHLPRAQLLYEAKKAKAMILSDVVQIGYMSHHRWQKIAETYISLGLLPPNFQVDSLIYRPEPGLMDAIKQHIWSITIALFLLTALLLTLHIQRLQRVVRTRTDHLLQREQTNRLLTQRLITTSDDERRFISHELHDELGQSLTAISTLTAMIKGESSQGRVIAHADHISVTVKQLFELVRKILTRINPDMLDTSGLILGLQAMMADWRKITQIEIDFSTAGSMENLSDALNTTLFRIVQESLTNVMRHASASHVSIRIAALENTQKIELEISDDGIGFDMSQSPTGVGLTTIRERVYALKGEYSLHSTPGHGVRLFISLPLRRKQSPPPFQVAAD</sequence>
<dbReference type="OrthoDB" id="174578at2"/>
<evidence type="ECO:0000256" key="10">
    <source>
        <dbReference type="ARBA" id="ARBA00022485"/>
    </source>
</evidence>
<comment type="function">
    <text evidence="3">Responsible for the formation of the pyrimidine heterocycle in the thiamine biosynthesis pathway. Catalyzes the formation of hydroxymethylpyrimidine phosphate (HMP-P) from histidine and pyridoxal phosphate (PLP). The protein uses PLP and the active site histidine to form HMP-P, generating an inactive enzyme. The enzyme can only undergo a single turnover, which suggests it is a suicide enzyme.</text>
</comment>
<dbReference type="SUPFAM" id="SSF53850">
    <property type="entry name" value="Periplasmic binding protein-like II"/>
    <property type="match status" value="1"/>
</dbReference>
<keyword evidence="11" id="KW-0963">Cytoplasm</keyword>
<dbReference type="AlphaFoldDB" id="A0A5R9GMD2"/>
<dbReference type="InterPro" id="IPR027939">
    <property type="entry name" value="NMT1/THI5"/>
</dbReference>
<keyword evidence="22" id="KW-0472">Membrane</keyword>
<evidence type="ECO:0000256" key="19">
    <source>
        <dbReference type="ARBA" id="ARBA00030800"/>
    </source>
</evidence>
<comment type="similarity">
    <text evidence="6">Belongs to the NMT1/THI5 family.</text>
</comment>
<dbReference type="RefSeq" id="WP_138238984.1">
    <property type="nucleotide sequence ID" value="NZ_VBRY01000005.1"/>
</dbReference>
<dbReference type="InterPro" id="IPR003594">
    <property type="entry name" value="HATPase_dom"/>
</dbReference>
<keyword evidence="16" id="KW-0408">Iron</keyword>
<comment type="function">
    <text evidence="18">Member of the two-component regulatory system NreB/NreC involved in the control of dissimilatory nitrate/nitrite reduction in response to oxygen. NreB functions as a direct oxygen sensor histidine kinase which is autophosphorylated, in the absence of oxygen, probably at the conserved histidine residue, and transfers its phosphate group probably to a conserved aspartate residue of NreC. NreB/NreC activates the expression of the nitrate (narGHJI) and nitrite (nir) reductase operons, as well as the putative nitrate transporter gene narT.</text>
</comment>
<keyword evidence="22" id="KW-1133">Transmembrane helix</keyword>
<comment type="subcellular location">
    <subcellularLocation>
        <location evidence="4">Cytoplasm</location>
    </subcellularLocation>
</comment>
<dbReference type="InterPro" id="IPR036890">
    <property type="entry name" value="HATPase_C_sf"/>
</dbReference>
<dbReference type="GO" id="GO:0000155">
    <property type="term" value="F:phosphorelay sensor kinase activity"/>
    <property type="evidence" value="ECO:0007669"/>
    <property type="project" value="InterPro"/>
</dbReference>
<dbReference type="Pfam" id="PF07730">
    <property type="entry name" value="HisKA_3"/>
    <property type="match status" value="1"/>
</dbReference>
<evidence type="ECO:0000256" key="17">
    <source>
        <dbReference type="ARBA" id="ARBA00023014"/>
    </source>
</evidence>
<evidence type="ECO:0000256" key="5">
    <source>
        <dbReference type="ARBA" id="ARBA00004948"/>
    </source>
</evidence>
<evidence type="ECO:0000256" key="22">
    <source>
        <dbReference type="SAM" id="Phobius"/>
    </source>
</evidence>
<dbReference type="PRINTS" id="PR00344">
    <property type="entry name" value="BCTRLSENSOR"/>
</dbReference>
<dbReference type="InterPro" id="IPR011712">
    <property type="entry name" value="Sig_transdc_His_kin_sub3_dim/P"/>
</dbReference>
<evidence type="ECO:0000256" key="11">
    <source>
        <dbReference type="ARBA" id="ARBA00022490"/>
    </source>
</evidence>
<evidence type="ECO:0000256" key="6">
    <source>
        <dbReference type="ARBA" id="ARBA00009406"/>
    </source>
</evidence>
<dbReference type="GO" id="GO:0016020">
    <property type="term" value="C:membrane"/>
    <property type="evidence" value="ECO:0007669"/>
    <property type="project" value="InterPro"/>
</dbReference>
<dbReference type="GO" id="GO:0046872">
    <property type="term" value="F:metal ion binding"/>
    <property type="evidence" value="ECO:0007669"/>
    <property type="project" value="UniProtKB-KW"/>
</dbReference>
<keyword evidence="14" id="KW-0663">Pyridoxal phosphate</keyword>
<reference evidence="25 26" key="1">
    <citation type="journal article" date="2019" name="Appl. Environ. Microbiol.">
        <title>Environmental Evidence and Genomic Insight of Iron-oxidizing Bacteria Preference Towards More Corrosion Resistant Stainless Steel at Higher Salinities.</title>
        <authorList>
            <person name="Garrison C.E."/>
            <person name="Price K.A."/>
            <person name="Field E.K."/>
        </authorList>
    </citation>
    <scope>NUCLEOTIDE SEQUENCE [LARGE SCALE GENOMIC DNA]</scope>
    <source>
        <strain evidence="25 26">P3</strain>
    </source>
</reference>
<dbReference type="Gene3D" id="3.40.190.10">
    <property type="entry name" value="Periplasmic binding protein-like II"/>
    <property type="match status" value="2"/>
</dbReference>
<keyword evidence="23" id="KW-0732">Signal</keyword>
<evidence type="ECO:0000256" key="23">
    <source>
        <dbReference type="SAM" id="SignalP"/>
    </source>
</evidence>
<dbReference type="Gene3D" id="3.30.565.10">
    <property type="entry name" value="Histidine kinase-like ATPase, C-terminal domain"/>
    <property type="match status" value="1"/>
</dbReference>
<comment type="catalytic activity">
    <reaction evidence="21">
        <text>N(6)-(pyridoxal phosphate)-L-lysyl-[4-amino-5-hydroxymethyl-2-methylpyrimidine phosphate synthase] + L-histidyl-[4-amino-5-hydroxymethyl-2-methylpyrimidine phosphate synthase] + 2 Fe(3+) + 4 H2O = L-lysyl-[4-amino-5-hydroxymethyl-2-methylpyrimidine phosphate synthase] + (2S)-2-amino-5-hydroxy-4-oxopentanoyl-[4-amino-5-hydroxymethyl-2-methylpyrimidine phosphate synthase] + 4-amino-2-methyl-5-(phosphooxymethyl)pyrimidine + 3-oxopropanoate + 2 Fe(2+) + 2 H(+)</text>
        <dbReference type="Rhea" id="RHEA:65756"/>
        <dbReference type="Rhea" id="RHEA-COMP:16892"/>
        <dbReference type="Rhea" id="RHEA-COMP:16893"/>
        <dbReference type="Rhea" id="RHEA-COMP:16894"/>
        <dbReference type="Rhea" id="RHEA-COMP:16895"/>
        <dbReference type="ChEBI" id="CHEBI:15377"/>
        <dbReference type="ChEBI" id="CHEBI:15378"/>
        <dbReference type="ChEBI" id="CHEBI:29033"/>
        <dbReference type="ChEBI" id="CHEBI:29034"/>
        <dbReference type="ChEBI" id="CHEBI:29969"/>
        <dbReference type="ChEBI" id="CHEBI:29979"/>
        <dbReference type="ChEBI" id="CHEBI:33190"/>
        <dbReference type="ChEBI" id="CHEBI:58354"/>
        <dbReference type="ChEBI" id="CHEBI:143915"/>
        <dbReference type="ChEBI" id="CHEBI:157692"/>
    </reaction>
    <physiologicalReaction direction="left-to-right" evidence="21">
        <dbReference type="Rhea" id="RHEA:65757"/>
    </physiologicalReaction>
</comment>
<dbReference type="PANTHER" id="PTHR31528:SF1">
    <property type="entry name" value="4-AMINO-5-HYDROXYMETHYL-2-METHYLPYRIMIDINE PHOSPHATE SYNTHASE THI11-RELATED"/>
    <property type="match status" value="1"/>
</dbReference>
<dbReference type="PANTHER" id="PTHR31528">
    <property type="entry name" value="4-AMINO-5-HYDROXYMETHYL-2-METHYLPYRIMIDINE PHOSPHATE SYNTHASE THI11-RELATED"/>
    <property type="match status" value="1"/>
</dbReference>
<dbReference type="Pfam" id="PF09084">
    <property type="entry name" value="NMT1"/>
    <property type="match status" value="1"/>
</dbReference>
<feature type="signal peptide" evidence="23">
    <location>
        <begin position="1"/>
        <end position="31"/>
    </location>
</feature>
<proteinExistence type="inferred from homology"/>
<dbReference type="SUPFAM" id="SSF55874">
    <property type="entry name" value="ATPase domain of HSP90 chaperone/DNA topoisomerase II/histidine kinase"/>
    <property type="match status" value="1"/>
</dbReference>
<dbReference type="InterPro" id="IPR004358">
    <property type="entry name" value="Sig_transdc_His_kin-like_C"/>
</dbReference>
<keyword evidence="26" id="KW-1185">Reference proteome</keyword>
<dbReference type="InterPro" id="IPR005467">
    <property type="entry name" value="His_kinase_dom"/>
</dbReference>
<dbReference type="CDD" id="cd16917">
    <property type="entry name" value="HATPase_UhpB-NarQ-NarX-like"/>
    <property type="match status" value="1"/>
</dbReference>
<name>A0A5R9GMD2_9PROT</name>
<dbReference type="GO" id="GO:0046983">
    <property type="term" value="F:protein dimerization activity"/>
    <property type="evidence" value="ECO:0007669"/>
    <property type="project" value="InterPro"/>
</dbReference>
<feature type="domain" description="Histidine kinase" evidence="24">
    <location>
        <begin position="390"/>
        <end position="584"/>
    </location>
</feature>
<evidence type="ECO:0000256" key="16">
    <source>
        <dbReference type="ARBA" id="ARBA00023004"/>
    </source>
</evidence>
<dbReference type="Gene3D" id="1.20.5.1930">
    <property type="match status" value="1"/>
</dbReference>
<feature type="transmembrane region" description="Helical" evidence="22">
    <location>
        <begin position="333"/>
        <end position="352"/>
    </location>
</feature>
<evidence type="ECO:0000256" key="2">
    <source>
        <dbReference type="ARBA" id="ARBA00001966"/>
    </source>
</evidence>
<keyword evidence="17" id="KW-0411">Iron-sulfur</keyword>
<dbReference type="GO" id="GO:0009228">
    <property type="term" value="P:thiamine biosynthetic process"/>
    <property type="evidence" value="ECO:0007669"/>
    <property type="project" value="UniProtKB-KW"/>
</dbReference>
<dbReference type="GO" id="GO:0051539">
    <property type="term" value="F:4 iron, 4 sulfur cluster binding"/>
    <property type="evidence" value="ECO:0007669"/>
    <property type="project" value="UniProtKB-KW"/>
</dbReference>
<dbReference type="GO" id="GO:0005737">
    <property type="term" value="C:cytoplasm"/>
    <property type="evidence" value="ECO:0007669"/>
    <property type="project" value="UniProtKB-SubCell"/>
</dbReference>
<organism evidence="25 26">
    <name type="scientific">Mariprofundus erugo</name>
    <dbReference type="NCBI Taxonomy" id="2528639"/>
    <lineage>
        <taxon>Bacteria</taxon>
        <taxon>Pseudomonadati</taxon>
        <taxon>Pseudomonadota</taxon>
        <taxon>Candidatius Mariprofundia</taxon>
        <taxon>Mariprofundales</taxon>
        <taxon>Mariprofundaceae</taxon>
        <taxon>Mariprofundus</taxon>
    </lineage>
</organism>
<evidence type="ECO:0000256" key="20">
    <source>
        <dbReference type="ARBA" id="ARBA00033171"/>
    </source>
</evidence>
<evidence type="ECO:0000256" key="7">
    <source>
        <dbReference type="ARBA" id="ARBA00011738"/>
    </source>
</evidence>
<feature type="chain" id="PRO_5024434791" description="Oxygen sensor histidine kinase NreB" evidence="23">
    <location>
        <begin position="32"/>
        <end position="596"/>
    </location>
</feature>
<evidence type="ECO:0000313" key="26">
    <source>
        <dbReference type="Proteomes" id="UP000306585"/>
    </source>
</evidence>
<evidence type="ECO:0000256" key="15">
    <source>
        <dbReference type="ARBA" id="ARBA00022977"/>
    </source>
</evidence>
<dbReference type="SMART" id="SM00387">
    <property type="entry name" value="HATPase_c"/>
    <property type="match status" value="1"/>
</dbReference>
<dbReference type="EMBL" id="VBRY01000005">
    <property type="protein sequence ID" value="TLS67551.1"/>
    <property type="molecule type" value="Genomic_DNA"/>
</dbReference>
<evidence type="ECO:0000313" key="25">
    <source>
        <dbReference type="EMBL" id="TLS67551.1"/>
    </source>
</evidence>
<keyword evidence="13" id="KW-0479">Metal-binding</keyword>
<comment type="cofactor">
    <cofactor evidence="2">
        <name>[4Fe-4S] cluster</name>
        <dbReference type="ChEBI" id="CHEBI:49883"/>
    </cofactor>
</comment>
<dbReference type="PROSITE" id="PS50109">
    <property type="entry name" value="HIS_KIN"/>
    <property type="match status" value="1"/>
</dbReference>
<protein>
    <recommendedName>
        <fullName evidence="9">Oxygen sensor histidine kinase NreB</fullName>
        <ecNumber evidence="8">2.7.13.3</ecNumber>
    </recommendedName>
    <alternativeName>
        <fullName evidence="19">Nitrogen regulation protein B</fullName>
    </alternativeName>
    <alternativeName>
        <fullName evidence="20">Thiamine pyrimidine synthase</fullName>
    </alternativeName>
</protein>
<dbReference type="Pfam" id="PF02518">
    <property type="entry name" value="HATPase_c"/>
    <property type="match status" value="1"/>
</dbReference>
<evidence type="ECO:0000256" key="18">
    <source>
        <dbReference type="ARBA" id="ARBA00024827"/>
    </source>
</evidence>
<comment type="caution">
    <text evidence="25">The sequence shown here is derived from an EMBL/GenBank/DDBJ whole genome shotgun (WGS) entry which is preliminary data.</text>
</comment>
<evidence type="ECO:0000256" key="1">
    <source>
        <dbReference type="ARBA" id="ARBA00000085"/>
    </source>
</evidence>
<evidence type="ECO:0000256" key="14">
    <source>
        <dbReference type="ARBA" id="ARBA00022898"/>
    </source>
</evidence>
<comment type="pathway">
    <text evidence="5">Cofactor biosynthesis; thiamine diphosphate biosynthesis.</text>
</comment>
<keyword evidence="10" id="KW-0004">4Fe-4S</keyword>
<evidence type="ECO:0000256" key="4">
    <source>
        <dbReference type="ARBA" id="ARBA00004496"/>
    </source>
</evidence>
<evidence type="ECO:0000259" key="24">
    <source>
        <dbReference type="PROSITE" id="PS50109"/>
    </source>
</evidence>
<gene>
    <name evidence="25" type="ORF">FEF65_06435</name>
</gene>
<evidence type="ECO:0000256" key="12">
    <source>
        <dbReference type="ARBA" id="ARBA00022679"/>
    </source>
</evidence>
<dbReference type="InterPro" id="IPR015168">
    <property type="entry name" value="SsuA/THI5"/>
</dbReference>
<evidence type="ECO:0000256" key="8">
    <source>
        <dbReference type="ARBA" id="ARBA00012438"/>
    </source>
</evidence>
<evidence type="ECO:0000256" key="3">
    <source>
        <dbReference type="ARBA" id="ARBA00003469"/>
    </source>
</evidence>
<dbReference type="Proteomes" id="UP000306585">
    <property type="component" value="Unassembled WGS sequence"/>
</dbReference>
<evidence type="ECO:0000256" key="9">
    <source>
        <dbReference type="ARBA" id="ARBA00017322"/>
    </source>
</evidence>
<accession>A0A5R9GMD2</accession>
<evidence type="ECO:0000256" key="21">
    <source>
        <dbReference type="ARBA" id="ARBA00048179"/>
    </source>
</evidence>
<comment type="subunit">
    <text evidence="7">Homodimer.</text>
</comment>
<dbReference type="EC" id="2.7.13.3" evidence="8"/>
<comment type="catalytic activity">
    <reaction evidence="1">
        <text>ATP + protein L-histidine = ADP + protein N-phospho-L-histidine.</text>
        <dbReference type="EC" id="2.7.13.3"/>
    </reaction>
</comment>
<evidence type="ECO:0000256" key="13">
    <source>
        <dbReference type="ARBA" id="ARBA00022723"/>
    </source>
</evidence>
<keyword evidence="15" id="KW-0784">Thiamine biosynthesis</keyword>
<keyword evidence="12" id="KW-0808">Transferase</keyword>